<gene>
    <name evidence="2" type="ORF">PDIGIT_LOCUS8318</name>
</gene>
<evidence type="ECO:0000313" key="2">
    <source>
        <dbReference type="EMBL" id="CAI6335239.1"/>
    </source>
</evidence>
<feature type="compositionally biased region" description="Polar residues" evidence="1">
    <location>
        <begin position="408"/>
        <end position="423"/>
    </location>
</feature>
<accession>A0A9W4XKF8</accession>
<feature type="compositionally biased region" description="Low complexity" evidence="1">
    <location>
        <begin position="397"/>
        <end position="407"/>
    </location>
</feature>
<dbReference type="Proteomes" id="UP001152607">
    <property type="component" value="Unassembled WGS sequence"/>
</dbReference>
<feature type="compositionally biased region" description="Basic residues" evidence="1">
    <location>
        <begin position="431"/>
        <end position="443"/>
    </location>
</feature>
<sequence>MQRPHDTQFLSEALSSVEPGLIYPEAKRQYEALVQASRSESDGPIISVSDTNSCLWEDAVFRLPSSWKMHLQTICFAYKTKQKVMHYLHLLGNRFRWAPPLLGFVRKHGLDSAFDKATDSGEFKPCREVCELCHAPNLINPETDISSKFQYFIRVQQRGLKISTRDSPTQPNHALPAKSIFIIPTLPLANPTAFFSCLGTQGSIASLCNTQALLTFPAAMLLDMEPRIKHDLRNNPPLFHPPFNTTIGHNHPYNPQKKEWDALFEHLLKGNFPLLKKEGGAIERERDGYGLVDLSIWCAGWISERGKTGTSEEGKAERVRLRASKDEQKLKDATTGFQKWLVSQFGVAREMGRSAGASSSSSAALVDNEASRQAGGGAGSSAGSDRSSDGYPGISGGSASSSTGSTALSHESASPSFGKNTDITARDTPRRPRSTSRRDRRRSSLIEGVDEVIAEGATDTIPFRLGRGSATKESREDA</sequence>
<keyword evidence="3" id="KW-1185">Reference proteome</keyword>
<dbReference type="EMBL" id="CAOQHR010000005">
    <property type="protein sequence ID" value="CAI6335239.1"/>
    <property type="molecule type" value="Genomic_DNA"/>
</dbReference>
<evidence type="ECO:0000313" key="3">
    <source>
        <dbReference type="Proteomes" id="UP001152607"/>
    </source>
</evidence>
<protein>
    <submittedName>
        <fullName evidence="2">Uncharacterized protein</fullName>
    </submittedName>
</protein>
<organism evidence="2 3">
    <name type="scientific">Periconia digitata</name>
    <dbReference type="NCBI Taxonomy" id="1303443"/>
    <lineage>
        <taxon>Eukaryota</taxon>
        <taxon>Fungi</taxon>
        <taxon>Dikarya</taxon>
        <taxon>Ascomycota</taxon>
        <taxon>Pezizomycotina</taxon>
        <taxon>Dothideomycetes</taxon>
        <taxon>Pleosporomycetidae</taxon>
        <taxon>Pleosporales</taxon>
        <taxon>Massarineae</taxon>
        <taxon>Periconiaceae</taxon>
        <taxon>Periconia</taxon>
    </lineage>
</organism>
<reference evidence="2" key="1">
    <citation type="submission" date="2023-01" db="EMBL/GenBank/DDBJ databases">
        <authorList>
            <person name="Van Ghelder C."/>
            <person name="Rancurel C."/>
        </authorList>
    </citation>
    <scope>NUCLEOTIDE SEQUENCE</scope>
    <source>
        <strain evidence="2">CNCM I-4278</strain>
    </source>
</reference>
<evidence type="ECO:0000256" key="1">
    <source>
        <dbReference type="SAM" id="MobiDB-lite"/>
    </source>
</evidence>
<feature type="region of interest" description="Disordered" evidence="1">
    <location>
        <begin position="357"/>
        <end position="478"/>
    </location>
</feature>
<dbReference type="OrthoDB" id="3800763at2759"/>
<name>A0A9W4XKF8_9PLEO</name>
<proteinExistence type="predicted"/>
<dbReference type="AlphaFoldDB" id="A0A9W4XKF8"/>
<comment type="caution">
    <text evidence="2">The sequence shown here is derived from an EMBL/GenBank/DDBJ whole genome shotgun (WGS) entry which is preliminary data.</text>
</comment>